<dbReference type="Gene3D" id="3.30.450.380">
    <property type="match status" value="1"/>
</dbReference>
<dbReference type="InterPro" id="IPR027417">
    <property type="entry name" value="P-loop_NTPase"/>
</dbReference>
<evidence type="ECO:0000313" key="3">
    <source>
        <dbReference type="EMBL" id="MDI9261188.1"/>
    </source>
</evidence>
<dbReference type="Proteomes" id="UP001529245">
    <property type="component" value="Unassembled WGS sequence"/>
</dbReference>
<evidence type="ECO:0000256" key="1">
    <source>
        <dbReference type="ARBA" id="ARBA00006611"/>
    </source>
</evidence>
<comment type="caution">
    <text evidence="3">The sequence shown here is derived from an EMBL/GenBank/DDBJ whole genome shotgun (WGS) entry which is preliminary data.</text>
</comment>
<proteinExistence type="inferred from homology"/>
<organism evidence="3 4">
    <name type="scientific">Alicyclobacillus sendaiensis PA2</name>
    <dbReference type="NCBI Taxonomy" id="3029425"/>
    <lineage>
        <taxon>Bacteria</taxon>
        <taxon>Bacillati</taxon>
        <taxon>Bacillota</taxon>
        <taxon>Bacilli</taxon>
        <taxon>Bacillales</taxon>
        <taxon>Alicyclobacillaceae</taxon>
        <taxon>Alicyclobacillus</taxon>
    </lineage>
</organism>
<evidence type="ECO:0000259" key="2">
    <source>
        <dbReference type="Pfam" id="PF00437"/>
    </source>
</evidence>
<keyword evidence="4" id="KW-1185">Reference proteome</keyword>
<dbReference type="InterPro" id="IPR001482">
    <property type="entry name" value="T2SS/T4SS_dom"/>
</dbReference>
<protein>
    <submittedName>
        <fullName evidence="3">ATPase, T2SS/T4P/T4SS family</fullName>
    </submittedName>
</protein>
<dbReference type="PANTHER" id="PTHR30486">
    <property type="entry name" value="TWITCHING MOTILITY PROTEIN PILT"/>
    <property type="match status" value="1"/>
</dbReference>
<reference evidence="3 4" key="1">
    <citation type="submission" date="2023-04" db="EMBL/GenBank/DDBJ databases">
        <title>A. sendaiensis sub sp. chiapanensis a novel subspecie with specific adaptation in bacterial cell wall isolated from an active volcano.</title>
        <authorList>
            <person name="Alvarez Gutierrez P.E."/>
            <person name="Ortiz Cortes L.Y."/>
        </authorList>
    </citation>
    <scope>NUCLEOTIDE SEQUENCE [LARGE SCALE GENOMIC DNA]</scope>
    <source>
        <strain evidence="3 4">PA2</strain>
    </source>
</reference>
<feature type="domain" description="Bacterial type II secretion system protein E" evidence="2">
    <location>
        <begin position="214"/>
        <end position="358"/>
    </location>
</feature>
<sequence>MRPSIDDAPRRTLKTDVASIEPYKRALLQELSRETDFLSQVPDRTAMAWQLATLARRVNIPTEVQRAAIDAILADVYDYSILTELKARPKVTTIWVAGDRWVEYREGGVIKRWHRRFDSLEEVYRFIEHKLTGTPFRYARNVPEIDAILSDGSRFHVKQGPCGITVEAGEGRRVVQTLPLITIRQFVYPYPLRELVKDPWLYKYLSLLPLLGESLLVTGAQESGKTTMLNALTAFLPPCRLIIIEEAPEMQPQHPDTIRLWSRGVVGTQGYVSMAQNLKASLRMTGDAMLVGEVRDPEVLWIFLEMANLGLIWVATTLHASSAEDALLRVRMLGISAPPRPAEDTVAYQLARGITHVIHLERNGEYRGVVEVREITGFENGRILSRPVFVRDARTGDFVFHGVSERFKAKALAQGVSLEGLT</sequence>
<comment type="similarity">
    <text evidence="1">Belongs to the GSP E family.</text>
</comment>
<dbReference type="EMBL" id="JASGCB010000037">
    <property type="protein sequence ID" value="MDI9261188.1"/>
    <property type="molecule type" value="Genomic_DNA"/>
</dbReference>
<dbReference type="PANTHER" id="PTHR30486:SF6">
    <property type="entry name" value="TYPE IV PILUS RETRACTATION ATPASE PILT"/>
    <property type="match status" value="1"/>
</dbReference>
<dbReference type="SUPFAM" id="SSF52540">
    <property type="entry name" value="P-loop containing nucleoside triphosphate hydrolases"/>
    <property type="match status" value="1"/>
</dbReference>
<accession>A0ABT6Y1F8</accession>
<dbReference type="Gene3D" id="3.40.50.300">
    <property type="entry name" value="P-loop containing nucleotide triphosphate hydrolases"/>
    <property type="match status" value="1"/>
</dbReference>
<name>A0ABT6Y1F8_ALISE</name>
<evidence type="ECO:0000313" key="4">
    <source>
        <dbReference type="Proteomes" id="UP001529245"/>
    </source>
</evidence>
<dbReference type="Pfam" id="PF00437">
    <property type="entry name" value="T2SSE"/>
    <property type="match status" value="1"/>
</dbReference>
<dbReference type="InterPro" id="IPR050921">
    <property type="entry name" value="T4SS_GSP_E_ATPase"/>
</dbReference>
<gene>
    <name evidence="3" type="ORF">QID03_13575</name>
</gene>
<dbReference type="RefSeq" id="WP_283204587.1">
    <property type="nucleotide sequence ID" value="NZ_JASGCB010000037.1"/>
</dbReference>